<accession>A0A8J5XVI4</accession>
<dbReference type="Proteomes" id="UP000751190">
    <property type="component" value="Unassembled WGS sequence"/>
</dbReference>
<dbReference type="PANTHER" id="PTHR15454:SF56">
    <property type="entry name" value="PROTEIN PHOSPHATASE 1 REGULATORY SUBUNIT 7-RELATED"/>
    <property type="match status" value="1"/>
</dbReference>
<evidence type="ECO:0000256" key="2">
    <source>
        <dbReference type="ARBA" id="ARBA00022737"/>
    </source>
</evidence>
<dbReference type="InterPro" id="IPR001611">
    <property type="entry name" value="Leu-rich_rpt"/>
</dbReference>
<comment type="caution">
    <text evidence="3">The sequence shown here is derived from an EMBL/GenBank/DDBJ whole genome shotgun (WGS) entry which is preliminary data.</text>
</comment>
<reference evidence="3" key="1">
    <citation type="submission" date="2021-05" db="EMBL/GenBank/DDBJ databases">
        <title>The genome of the haptophyte Pavlova lutheri (Diacronema luteri, Pavlovales) - a model for lipid biosynthesis in eukaryotic algae.</title>
        <authorList>
            <person name="Hulatt C.J."/>
            <person name="Posewitz M.C."/>
        </authorList>
    </citation>
    <scope>NUCLEOTIDE SEQUENCE</scope>
    <source>
        <strain evidence="3">NIVA-4/92</strain>
    </source>
</reference>
<proteinExistence type="predicted"/>
<dbReference type="Pfam" id="PF13855">
    <property type="entry name" value="LRR_8"/>
    <property type="match status" value="1"/>
</dbReference>
<protein>
    <submittedName>
        <fullName evidence="3">Uncharacterized protein</fullName>
    </submittedName>
</protein>
<dbReference type="AlphaFoldDB" id="A0A8J5XVI4"/>
<dbReference type="Gene3D" id="3.80.10.10">
    <property type="entry name" value="Ribonuclease Inhibitor"/>
    <property type="match status" value="1"/>
</dbReference>
<organism evidence="3 4">
    <name type="scientific">Diacronema lutheri</name>
    <name type="common">Unicellular marine alga</name>
    <name type="synonym">Monochrysis lutheri</name>
    <dbReference type="NCBI Taxonomy" id="2081491"/>
    <lineage>
        <taxon>Eukaryota</taxon>
        <taxon>Haptista</taxon>
        <taxon>Haptophyta</taxon>
        <taxon>Pavlovophyceae</taxon>
        <taxon>Pavlovales</taxon>
        <taxon>Pavlovaceae</taxon>
        <taxon>Diacronema</taxon>
    </lineage>
</organism>
<evidence type="ECO:0000256" key="1">
    <source>
        <dbReference type="ARBA" id="ARBA00022614"/>
    </source>
</evidence>
<dbReference type="OrthoDB" id="1600340at2759"/>
<dbReference type="EMBL" id="JAGTXO010000002">
    <property type="protein sequence ID" value="KAG8469771.1"/>
    <property type="molecule type" value="Genomic_DNA"/>
</dbReference>
<evidence type="ECO:0000313" key="3">
    <source>
        <dbReference type="EMBL" id="KAG8469771.1"/>
    </source>
</evidence>
<name>A0A8J5XVI4_DIALT</name>
<gene>
    <name evidence="3" type="ORF">KFE25_006226</name>
</gene>
<dbReference type="InterPro" id="IPR032675">
    <property type="entry name" value="LRR_dom_sf"/>
</dbReference>
<dbReference type="GO" id="GO:0005737">
    <property type="term" value="C:cytoplasm"/>
    <property type="evidence" value="ECO:0007669"/>
    <property type="project" value="TreeGrafter"/>
</dbReference>
<evidence type="ECO:0000313" key="4">
    <source>
        <dbReference type="Proteomes" id="UP000751190"/>
    </source>
</evidence>
<dbReference type="PANTHER" id="PTHR15454">
    <property type="entry name" value="NISCHARIN RELATED"/>
    <property type="match status" value="1"/>
</dbReference>
<keyword evidence="1" id="KW-0433">Leucine-rich repeat</keyword>
<dbReference type="SUPFAM" id="SSF52047">
    <property type="entry name" value="RNI-like"/>
    <property type="match status" value="1"/>
</dbReference>
<keyword evidence="4" id="KW-1185">Reference proteome</keyword>
<sequence>MPPALDDALWQRIAREELQTIILDNETRMGDVDTEVALQRDAAGAFIALVAEECTRLGPDARHGGLAASHVVSLDLASASLRSFACDSVCVLMDLNLSNNALLAVPRSLGEHAPHLRRLDLSFNVGLDVCAAGCWDGLANVRALVLEGCGLGVLAPSAGHLRPLARLAELVVADNPLKEVSAFQCLRGLPLEAVDASDCPAAEDAPDAFQKALVALCGPRLRTLNKANLPRSAGASARAWDQLETAQARAERSQRLQEDLSADGRSREGCSCIHGNACDDEYTCLVWARRHDVAAAVKSGRLDVHELMRAAGVGRPAIASELKAVGIEMDS</sequence>
<keyword evidence="2" id="KW-0677">Repeat</keyword>